<evidence type="ECO:0000256" key="1">
    <source>
        <dbReference type="ARBA" id="ARBA00004613"/>
    </source>
</evidence>
<dbReference type="GO" id="GO:0016298">
    <property type="term" value="F:lipase activity"/>
    <property type="evidence" value="ECO:0007669"/>
    <property type="project" value="InterPro"/>
</dbReference>
<evidence type="ECO:0000313" key="7">
    <source>
        <dbReference type="Proteomes" id="UP001162156"/>
    </source>
</evidence>
<dbReference type="EMBL" id="JANEYF010000769">
    <property type="protein sequence ID" value="KAJ8968068.1"/>
    <property type="molecule type" value="Genomic_DNA"/>
</dbReference>
<dbReference type="Pfam" id="PF00151">
    <property type="entry name" value="Lipase"/>
    <property type="match status" value="1"/>
</dbReference>
<dbReference type="InterPro" id="IPR013818">
    <property type="entry name" value="Lipase"/>
</dbReference>
<evidence type="ECO:0000259" key="5">
    <source>
        <dbReference type="Pfam" id="PF00151"/>
    </source>
</evidence>
<dbReference type="SUPFAM" id="SSF53474">
    <property type="entry name" value="alpha/beta-Hydrolases"/>
    <property type="match status" value="1"/>
</dbReference>
<gene>
    <name evidence="6" type="ORF">NQ314_002507</name>
</gene>
<comment type="subcellular location">
    <subcellularLocation>
        <location evidence="1">Secreted</location>
    </subcellularLocation>
</comment>
<proteinExistence type="inferred from homology"/>
<evidence type="ECO:0000256" key="3">
    <source>
        <dbReference type="ARBA" id="ARBA00022525"/>
    </source>
</evidence>
<dbReference type="Gene3D" id="3.40.50.1820">
    <property type="entry name" value="alpha/beta hydrolase"/>
    <property type="match status" value="1"/>
</dbReference>
<accession>A0AAV8ZP68</accession>
<organism evidence="6 7">
    <name type="scientific">Rhamnusium bicolor</name>
    <dbReference type="NCBI Taxonomy" id="1586634"/>
    <lineage>
        <taxon>Eukaryota</taxon>
        <taxon>Metazoa</taxon>
        <taxon>Ecdysozoa</taxon>
        <taxon>Arthropoda</taxon>
        <taxon>Hexapoda</taxon>
        <taxon>Insecta</taxon>
        <taxon>Pterygota</taxon>
        <taxon>Neoptera</taxon>
        <taxon>Endopterygota</taxon>
        <taxon>Coleoptera</taxon>
        <taxon>Polyphaga</taxon>
        <taxon>Cucujiformia</taxon>
        <taxon>Chrysomeloidea</taxon>
        <taxon>Cerambycidae</taxon>
        <taxon>Lepturinae</taxon>
        <taxon>Rhagiini</taxon>
        <taxon>Rhamnusium</taxon>
    </lineage>
</organism>
<feature type="domain" description="Lipase" evidence="5">
    <location>
        <begin position="4"/>
        <end position="80"/>
    </location>
</feature>
<keyword evidence="7" id="KW-1185">Reference proteome</keyword>
<reference evidence="6" key="1">
    <citation type="journal article" date="2023" name="Insect Mol. Biol.">
        <title>Genome sequencing provides insights into the evolution of gene families encoding plant cell wall-degrading enzymes in longhorned beetles.</title>
        <authorList>
            <person name="Shin N.R."/>
            <person name="Okamura Y."/>
            <person name="Kirsch R."/>
            <person name="Pauchet Y."/>
        </authorList>
    </citation>
    <scope>NUCLEOTIDE SEQUENCE</scope>
    <source>
        <strain evidence="6">RBIC_L_NR</strain>
    </source>
</reference>
<evidence type="ECO:0000313" key="6">
    <source>
        <dbReference type="EMBL" id="KAJ8968068.1"/>
    </source>
</evidence>
<dbReference type="GO" id="GO:0005615">
    <property type="term" value="C:extracellular space"/>
    <property type="evidence" value="ECO:0007669"/>
    <property type="project" value="TreeGrafter"/>
</dbReference>
<dbReference type="AlphaFoldDB" id="A0AAV8ZP68"/>
<name>A0AAV8ZP68_9CUCU</name>
<evidence type="ECO:0000256" key="2">
    <source>
        <dbReference type="ARBA" id="ARBA00010701"/>
    </source>
</evidence>
<comment type="caution">
    <text evidence="6">The sequence shown here is derived from an EMBL/GenBank/DDBJ whole genome shotgun (WGS) entry which is preliminary data.</text>
</comment>
<dbReference type="GO" id="GO:0016042">
    <property type="term" value="P:lipid catabolic process"/>
    <property type="evidence" value="ECO:0007669"/>
    <property type="project" value="TreeGrafter"/>
</dbReference>
<dbReference type="InterPro" id="IPR029058">
    <property type="entry name" value="AB_hydrolase_fold"/>
</dbReference>
<dbReference type="PANTHER" id="PTHR11610:SF178">
    <property type="entry name" value="LIPASE MEMBER H-A-LIKE PROTEIN"/>
    <property type="match status" value="1"/>
</dbReference>
<protein>
    <recommendedName>
        <fullName evidence="5">Lipase domain-containing protein</fullName>
    </recommendedName>
</protein>
<evidence type="ECO:0000256" key="4">
    <source>
        <dbReference type="RuleBase" id="RU004262"/>
    </source>
</evidence>
<keyword evidence="3" id="KW-0964">Secreted</keyword>
<dbReference type="InterPro" id="IPR000734">
    <property type="entry name" value="TAG_lipase"/>
</dbReference>
<sequence>MGNITIDWEPLATLPCYATAYLNTWHVGQCLAILAISLIPLGIDPNSVHVIGFSLGAHIAGFAGSHLKNTLGYSFSRITGEY</sequence>
<comment type="similarity">
    <text evidence="2 4">Belongs to the AB hydrolase superfamily. Lipase family.</text>
</comment>
<dbReference type="Proteomes" id="UP001162156">
    <property type="component" value="Unassembled WGS sequence"/>
</dbReference>
<dbReference type="PANTHER" id="PTHR11610">
    <property type="entry name" value="LIPASE"/>
    <property type="match status" value="1"/>
</dbReference>